<feature type="transmembrane region" description="Helical" evidence="1">
    <location>
        <begin position="9"/>
        <end position="27"/>
    </location>
</feature>
<evidence type="ECO:0000313" key="2">
    <source>
        <dbReference type="EMBL" id="SHO81048.1"/>
    </source>
</evidence>
<keyword evidence="1" id="KW-1133">Transmembrane helix</keyword>
<protein>
    <recommendedName>
        <fullName evidence="3">LPS export ABC transporter periplasmic protein LptC</fullName>
    </recommendedName>
</protein>
<organism evidence="2">
    <name type="scientific">hydrothermal vent metagenome</name>
    <dbReference type="NCBI Taxonomy" id="652676"/>
    <lineage>
        <taxon>unclassified sequences</taxon>
        <taxon>metagenomes</taxon>
        <taxon>ecological metagenomes</taxon>
    </lineage>
</organism>
<keyword evidence="1" id="KW-0812">Transmembrane</keyword>
<evidence type="ECO:0008006" key="3">
    <source>
        <dbReference type="Google" id="ProtNLM"/>
    </source>
</evidence>
<accession>A0A1W1EJJ4</accession>
<sequence length="173" mass="20161">MKQEKKSKSILIIFIIIVALVLSIYQLKNSINRVDFKPEVIKEVEFINSKIVEVDTNSILNTTYASRLYRVKDSTIMINMRFSSSSILLLKSKQAIDKNNNIYLYDNIEFHRDRGFIYYTDKAVYHRSSEILNIDKRFKAIRDNDIFIGKSMEYNAKIGAVTAKNTDSIFILK</sequence>
<keyword evidence="1" id="KW-0472">Membrane</keyword>
<reference evidence="2" key="1">
    <citation type="submission" date="2016-10" db="EMBL/GenBank/DDBJ databases">
        <authorList>
            <person name="de Groot N.N."/>
        </authorList>
    </citation>
    <scope>NUCLEOTIDE SEQUENCE</scope>
</reference>
<gene>
    <name evidence="2" type="ORF">MNB_SV-15-205</name>
</gene>
<dbReference type="EMBL" id="FRYL01000025">
    <property type="protein sequence ID" value="SHO81048.1"/>
    <property type="molecule type" value="Genomic_DNA"/>
</dbReference>
<proteinExistence type="predicted"/>
<name>A0A1W1EJJ4_9ZZZZ</name>
<evidence type="ECO:0000256" key="1">
    <source>
        <dbReference type="SAM" id="Phobius"/>
    </source>
</evidence>
<dbReference type="AlphaFoldDB" id="A0A1W1EJJ4"/>